<feature type="region of interest" description="Disordered" evidence="4">
    <location>
        <begin position="1"/>
        <end position="20"/>
    </location>
</feature>
<dbReference type="GO" id="GO:0055085">
    <property type="term" value="P:transmembrane transport"/>
    <property type="evidence" value="ECO:0007669"/>
    <property type="project" value="InterPro"/>
</dbReference>
<proteinExistence type="predicted"/>
<comment type="subcellular location">
    <subcellularLocation>
        <location evidence="1">Periplasm</location>
    </subcellularLocation>
</comment>
<evidence type="ECO:0000256" key="4">
    <source>
        <dbReference type="SAM" id="MobiDB-lite"/>
    </source>
</evidence>
<dbReference type="InterPro" id="IPR038404">
    <property type="entry name" value="TRAP_DctP_sf"/>
</dbReference>
<name>A0A844W305_9RHOB</name>
<evidence type="ECO:0008006" key="7">
    <source>
        <dbReference type="Google" id="ProtNLM"/>
    </source>
</evidence>
<evidence type="ECO:0000256" key="3">
    <source>
        <dbReference type="ARBA" id="ARBA00022764"/>
    </source>
</evidence>
<evidence type="ECO:0000313" key="5">
    <source>
        <dbReference type="EMBL" id="MWB78167.1"/>
    </source>
</evidence>
<keyword evidence="3" id="KW-0574">Periplasm</keyword>
<dbReference type="EMBL" id="WNXQ01000004">
    <property type="protein sequence ID" value="MWB78167.1"/>
    <property type="molecule type" value="Genomic_DNA"/>
</dbReference>
<dbReference type="GO" id="GO:0042597">
    <property type="term" value="C:periplasmic space"/>
    <property type="evidence" value="ECO:0007669"/>
    <property type="project" value="UniProtKB-SubCell"/>
</dbReference>
<dbReference type="Gene3D" id="3.40.190.170">
    <property type="entry name" value="Bacterial extracellular solute-binding protein, family 7"/>
    <property type="match status" value="1"/>
</dbReference>
<keyword evidence="6" id="KW-1185">Reference proteome</keyword>
<comment type="caution">
    <text evidence="5">The sequence shown here is derived from an EMBL/GenBank/DDBJ whole genome shotgun (WGS) entry which is preliminary data.</text>
</comment>
<dbReference type="NCBIfam" id="NF037995">
    <property type="entry name" value="TRAP_S1"/>
    <property type="match status" value="1"/>
</dbReference>
<dbReference type="Proteomes" id="UP000443843">
    <property type="component" value="Unassembled WGS sequence"/>
</dbReference>
<dbReference type="Pfam" id="PF03480">
    <property type="entry name" value="DctP"/>
    <property type="match status" value="1"/>
</dbReference>
<reference evidence="5 6" key="1">
    <citation type="submission" date="2019-11" db="EMBL/GenBank/DDBJ databases">
        <title>Pseudooceanicola pacifica sp. nov., isolated from deep-sea sediment of the Pacific Ocean.</title>
        <authorList>
            <person name="Lyu L."/>
        </authorList>
    </citation>
    <scope>NUCLEOTIDE SEQUENCE [LARGE SCALE GENOMIC DNA]</scope>
    <source>
        <strain evidence="5 6">216_PA32_1</strain>
    </source>
</reference>
<dbReference type="PANTHER" id="PTHR33376">
    <property type="match status" value="1"/>
</dbReference>
<accession>A0A844W305</accession>
<dbReference type="CDD" id="cd13665">
    <property type="entry name" value="PBP2_TRAP_Dctp3_4"/>
    <property type="match status" value="1"/>
</dbReference>
<gene>
    <name evidence="5" type="ORF">GLS40_09040</name>
</gene>
<dbReference type="PANTHER" id="PTHR33376:SF15">
    <property type="entry name" value="BLL6794 PROTEIN"/>
    <property type="match status" value="1"/>
</dbReference>
<keyword evidence="2" id="KW-0732">Signal</keyword>
<dbReference type="InterPro" id="IPR018389">
    <property type="entry name" value="DctP_fam"/>
</dbReference>
<evidence type="ECO:0000256" key="2">
    <source>
        <dbReference type="ARBA" id="ARBA00022729"/>
    </source>
</evidence>
<sequence length="368" mass="40458">MRSGFRWVGQTQRHGHPHRRSNTMKITQIAAAGALFGLAAGQSYAEDVTLRYSSWLPAQHHVNTEVMYPWFEQIEQVTEGRVKVQTLPKMVGTAAGQFDVVRDGLADVSFIVTGYTPGRFVLSEMGEMSWVGNDPSTFGPIFWDIYKEYIEPLGEFDGVKVMTMISNAPGNIVTVGKEINSMEDLKGVKLRSSGPYATSMLEAVGAVPILKSSNEAYEMMSTGVIDGSLAQPETVINMNMLDLGKHYTIIPGGLFSAALGMIMNEDSWARISPEDQKAIWAISGDELAQELADDFANAGAIAMEQMEAKESMTVKTIGDDFLAELKEATRPLEEEWAARAREKGMENPLEVLAEFRRRVSDAESAPSN</sequence>
<evidence type="ECO:0000256" key="1">
    <source>
        <dbReference type="ARBA" id="ARBA00004418"/>
    </source>
</evidence>
<organism evidence="5 6">
    <name type="scientific">Pseudooceanicola pacificus</name>
    <dbReference type="NCBI Taxonomy" id="2676438"/>
    <lineage>
        <taxon>Bacteria</taxon>
        <taxon>Pseudomonadati</taxon>
        <taxon>Pseudomonadota</taxon>
        <taxon>Alphaproteobacteria</taxon>
        <taxon>Rhodobacterales</taxon>
        <taxon>Paracoccaceae</taxon>
        <taxon>Pseudooceanicola</taxon>
    </lineage>
</organism>
<protein>
    <recommendedName>
        <fullName evidence="7">TRAP-type C4-dicarboxylate transport system, substrate-binding protein</fullName>
    </recommendedName>
</protein>
<dbReference type="AlphaFoldDB" id="A0A844W305"/>
<evidence type="ECO:0000313" key="6">
    <source>
        <dbReference type="Proteomes" id="UP000443843"/>
    </source>
</evidence>